<dbReference type="AlphaFoldDB" id="A0A1R3K7K0"/>
<protein>
    <submittedName>
        <fullName evidence="1">Uncharacterized protein</fullName>
    </submittedName>
</protein>
<dbReference type="Gramene" id="OMP03073">
    <property type="protein sequence ID" value="OMP03073"/>
    <property type="gene ID" value="CCACVL1_02600"/>
</dbReference>
<gene>
    <name evidence="1" type="ORF">CCACVL1_02600</name>
</gene>
<comment type="caution">
    <text evidence="1">The sequence shown here is derived from an EMBL/GenBank/DDBJ whole genome shotgun (WGS) entry which is preliminary data.</text>
</comment>
<dbReference type="EMBL" id="AWWV01006136">
    <property type="protein sequence ID" value="OMP03073.1"/>
    <property type="molecule type" value="Genomic_DNA"/>
</dbReference>
<proteinExistence type="predicted"/>
<organism evidence="1 2">
    <name type="scientific">Corchorus capsularis</name>
    <name type="common">Jute</name>
    <dbReference type="NCBI Taxonomy" id="210143"/>
    <lineage>
        <taxon>Eukaryota</taxon>
        <taxon>Viridiplantae</taxon>
        <taxon>Streptophyta</taxon>
        <taxon>Embryophyta</taxon>
        <taxon>Tracheophyta</taxon>
        <taxon>Spermatophyta</taxon>
        <taxon>Magnoliopsida</taxon>
        <taxon>eudicotyledons</taxon>
        <taxon>Gunneridae</taxon>
        <taxon>Pentapetalae</taxon>
        <taxon>rosids</taxon>
        <taxon>malvids</taxon>
        <taxon>Malvales</taxon>
        <taxon>Malvaceae</taxon>
        <taxon>Grewioideae</taxon>
        <taxon>Apeibeae</taxon>
        <taxon>Corchorus</taxon>
    </lineage>
</organism>
<dbReference type="Proteomes" id="UP000188268">
    <property type="component" value="Unassembled WGS sequence"/>
</dbReference>
<reference evidence="1 2" key="1">
    <citation type="submission" date="2013-09" db="EMBL/GenBank/DDBJ databases">
        <title>Corchorus capsularis genome sequencing.</title>
        <authorList>
            <person name="Alam M."/>
            <person name="Haque M.S."/>
            <person name="Islam M.S."/>
            <person name="Emdad E.M."/>
            <person name="Islam M.M."/>
            <person name="Ahmed B."/>
            <person name="Halim A."/>
            <person name="Hossen Q.M.M."/>
            <person name="Hossain M.Z."/>
            <person name="Ahmed R."/>
            <person name="Khan M.M."/>
            <person name="Islam R."/>
            <person name="Rashid M.M."/>
            <person name="Khan S.A."/>
            <person name="Rahman M.S."/>
            <person name="Alam M."/>
        </authorList>
    </citation>
    <scope>NUCLEOTIDE SEQUENCE [LARGE SCALE GENOMIC DNA]</scope>
    <source>
        <strain evidence="2">cv. CVL-1</strain>
        <tissue evidence="1">Whole seedling</tissue>
    </source>
</reference>
<evidence type="ECO:0000313" key="2">
    <source>
        <dbReference type="Proteomes" id="UP000188268"/>
    </source>
</evidence>
<accession>A0A1R3K7K0</accession>
<keyword evidence="2" id="KW-1185">Reference proteome</keyword>
<evidence type="ECO:0000313" key="1">
    <source>
        <dbReference type="EMBL" id="OMP03073.1"/>
    </source>
</evidence>
<sequence length="21" mass="2289">MGIVIALAPKYREGANAKEKE</sequence>
<name>A0A1R3K7K0_COCAP</name>